<protein>
    <submittedName>
        <fullName evidence="4">Patatin-like phospholipase family protein</fullName>
    </submittedName>
</protein>
<dbReference type="Proteomes" id="UP000642488">
    <property type="component" value="Unassembled WGS sequence"/>
</dbReference>
<feature type="short sequence motif" description="DGA/G" evidence="2">
    <location>
        <begin position="298"/>
        <end position="300"/>
    </location>
</feature>
<comment type="caution">
    <text evidence="4">The sequence shown here is derived from an EMBL/GenBank/DDBJ whole genome shotgun (WGS) entry which is preliminary data.</text>
</comment>
<dbReference type="InterPro" id="IPR002641">
    <property type="entry name" value="PNPLA_dom"/>
</dbReference>
<dbReference type="InterPro" id="IPR052580">
    <property type="entry name" value="Lipid_Hydrolase"/>
</dbReference>
<feature type="short sequence motif" description="GXGXXG" evidence="2">
    <location>
        <begin position="31"/>
        <end position="36"/>
    </location>
</feature>
<dbReference type="PANTHER" id="PTHR46394:SF1">
    <property type="entry name" value="PNPLA DOMAIN-CONTAINING PROTEIN"/>
    <property type="match status" value="1"/>
</dbReference>
<feature type="short sequence motif" description="GXSXG" evidence="2">
    <location>
        <begin position="70"/>
        <end position="74"/>
    </location>
</feature>
<evidence type="ECO:0000256" key="1">
    <source>
        <dbReference type="ARBA" id="ARBA00023098"/>
    </source>
</evidence>
<dbReference type="AlphaFoldDB" id="A0A934MHV7"/>
<dbReference type="GO" id="GO:0016787">
    <property type="term" value="F:hydrolase activity"/>
    <property type="evidence" value="ECO:0007669"/>
    <property type="project" value="UniProtKB-UniRule"/>
</dbReference>
<evidence type="ECO:0000256" key="2">
    <source>
        <dbReference type="PROSITE-ProRule" id="PRU01161"/>
    </source>
</evidence>
<dbReference type="Pfam" id="PF01734">
    <property type="entry name" value="Patatin"/>
    <property type="match status" value="1"/>
</dbReference>
<keyword evidence="2" id="KW-0378">Hydrolase</keyword>
<feature type="active site" description="Proton acceptor" evidence="2">
    <location>
        <position position="298"/>
    </location>
</feature>
<dbReference type="PROSITE" id="PS51635">
    <property type="entry name" value="PNPLA"/>
    <property type="match status" value="1"/>
</dbReference>
<keyword evidence="2" id="KW-0442">Lipid degradation</keyword>
<name>A0A934MHV7_9RHOB</name>
<dbReference type="GO" id="GO:0016042">
    <property type="term" value="P:lipid catabolic process"/>
    <property type="evidence" value="ECO:0007669"/>
    <property type="project" value="UniProtKB-UniRule"/>
</dbReference>
<proteinExistence type="predicted"/>
<dbReference type="EMBL" id="JAEKPD010000013">
    <property type="protein sequence ID" value="MBJ3763669.1"/>
    <property type="molecule type" value="Genomic_DNA"/>
</dbReference>
<dbReference type="Gene3D" id="3.40.1090.10">
    <property type="entry name" value="Cytosolic phospholipase A2 catalytic domain"/>
    <property type="match status" value="1"/>
</dbReference>
<keyword evidence="1 2" id="KW-0443">Lipid metabolism</keyword>
<feature type="active site" description="Nucleophile" evidence="2">
    <location>
        <position position="72"/>
    </location>
</feature>
<evidence type="ECO:0000313" key="5">
    <source>
        <dbReference type="Proteomes" id="UP000642488"/>
    </source>
</evidence>
<organism evidence="4 5">
    <name type="scientific">Palleronia pontilimi</name>
    <dbReference type="NCBI Taxonomy" id="1964209"/>
    <lineage>
        <taxon>Bacteria</taxon>
        <taxon>Pseudomonadati</taxon>
        <taxon>Pseudomonadota</taxon>
        <taxon>Alphaproteobacteria</taxon>
        <taxon>Rhodobacterales</taxon>
        <taxon>Roseobacteraceae</taxon>
        <taxon>Palleronia</taxon>
    </lineage>
</organism>
<feature type="domain" description="PNPLA" evidence="3">
    <location>
        <begin position="27"/>
        <end position="311"/>
    </location>
</feature>
<accession>A0A934MHV7</accession>
<dbReference type="PANTHER" id="PTHR46394">
    <property type="entry name" value="ANNEXIN"/>
    <property type="match status" value="1"/>
</dbReference>
<dbReference type="RefSeq" id="WP_198916844.1">
    <property type="nucleotide sequence ID" value="NZ_JAEKPD010000013.1"/>
</dbReference>
<gene>
    <name evidence="4" type="ORF">ILP92_13005</name>
</gene>
<keyword evidence="5" id="KW-1185">Reference proteome</keyword>
<dbReference type="SUPFAM" id="SSF52151">
    <property type="entry name" value="FabD/lysophospholipase-like"/>
    <property type="match status" value="1"/>
</dbReference>
<evidence type="ECO:0000259" key="3">
    <source>
        <dbReference type="PROSITE" id="PS51635"/>
    </source>
</evidence>
<evidence type="ECO:0000313" key="4">
    <source>
        <dbReference type="EMBL" id="MBJ3763669.1"/>
    </source>
</evidence>
<reference evidence="4" key="1">
    <citation type="submission" date="2020-12" db="EMBL/GenBank/DDBJ databases">
        <title>Bacterial taxonomy.</title>
        <authorList>
            <person name="Pan X."/>
        </authorList>
    </citation>
    <scope>NUCLEOTIDE SEQUENCE</scope>
    <source>
        <strain evidence="4">KCTC 52957</strain>
    </source>
</reference>
<sequence length="418" mass="45212">MRDELNGHEDTRPTAIERIAAPSVEYLCFEGGGGKGIVFLGALVELNRRGVLRYAGHRLDPDGQIKGIAGSSAGALTAVLLSCGFRPADFQRLLFGGYDFNRFFDQPAHPAPIPALVGRSTDDHAAWTSRVLPGPLSYPLNAVLRRSAGIGAPTDTLLRKLGSPRLLHYLFNIYRHWGIFSGIAAHELFRALIARKVAAQQGRARRPEDGDITFAEHRRIFRCDLVLTGSNFSTGKTGFFSADTSPKMPVAAAARISMSIPVAFKPVRIDSATAQTFAAPAGHPRNLSARALQGVWVDGGYMNNLPRTAFAHRRGALAKTLSFALHDYGGRPRRIRNFAQFLGAYAQHAAFGTGESQSSRSTGALEDIVPLIAGDRAFQIDTLDFAFPATALPSVMRIVTAAQQRTSDYFNGVAIPDP</sequence>
<dbReference type="InterPro" id="IPR016035">
    <property type="entry name" value="Acyl_Trfase/lysoPLipase"/>
</dbReference>